<sequence length="306" mass="34409">MQGGFLTEDDLEKYFVYGEYSFTSFVPAPPSCSYNWQQPHSTSPGVGGPSDIRRRPSVSPWHDQSVYRMPEACVHQPLPSGSGTNSSCCNTTPAPDPMSEANIWSRMVTRPSLKCSRRRMCNDMQQDVLNIVRIDDCLSAESATVVEGSISGSVLTPRTYLGNKLPGKPTNTTDEKTIHSIQPDSTSSVRFMLGAETWEKGKGLEKHASHKSCFLGNTRLKKAWNRLRRWTATTLTHMKSTARLPSTSRPIRWVKPMTTWQKLLSFYAHTTSHLKDNTGSLWTFYNSGLGGTDSYINREHEQMYDK</sequence>
<evidence type="ECO:0000313" key="1">
    <source>
        <dbReference type="EMBL" id="OJA08333.1"/>
    </source>
</evidence>
<name>A0A1J8PH76_9AGAM</name>
<dbReference type="Proteomes" id="UP000183567">
    <property type="component" value="Unassembled WGS sequence"/>
</dbReference>
<evidence type="ECO:0000313" key="2">
    <source>
        <dbReference type="Proteomes" id="UP000183567"/>
    </source>
</evidence>
<accession>A0A1J8PH76</accession>
<comment type="caution">
    <text evidence="1">The sequence shown here is derived from an EMBL/GenBank/DDBJ whole genome shotgun (WGS) entry which is preliminary data.</text>
</comment>
<dbReference type="OrthoDB" id="2661664at2759"/>
<protein>
    <submittedName>
        <fullName evidence="1">Uncharacterized protein</fullName>
    </submittedName>
</protein>
<dbReference type="AlphaFoldDB" id="A0A1J8PH76"/>
<gene>
    <name evidence="1" type="ORF">AZE42_07213</name>
</gene>
<organism evidence="1 2">
    <name type="scientific">Rhizopogon vesiculosus</name>
    <dbReference type="NCBI Taxonomy" id="180088"/>
    <lineage>
        <taxon>Eukaryota</taxon>
        <taxon>Fungi</taxon>
        <taxon>Dikarya</taxon>
        <taxon>Basidiomycota</taxon>
        <taxon>Agaricomycotina</taxon>
        <taxon>Agaricomycetes</taxon>
        <taxon>Agaricomycetidae</taxon>
        <taxon>Boletales</taxon>
        <taxon>Suillineae</taxon>
        <taxon>Rhizopogonaceae</taxon>
        <taxon>Rhizopogon</taxon>
    </lineage>
</organism>
<keyword evidence="2" id="KW-1185">Reference proteome</keyword>
<reference evidence="1 2" key="1">
    <citation type="submission" date="2016-03" db="EMBL/GenBank/DDBJ databases">
        <title>Comparative genomics of the ectomycorrhizal sister species Rhizopogon vinicolor and Rhizopogon vesiculosus (Basidiomycota: Boletales) reveals a divergence of the mating type B locus.</title>
        <authorList>
            <person name="Mujic A.B."/>
            <person name="Kuo A."/>
            <person name="Tritt A."/>
            <person name="Lipzen A."/>
            <person name="Chen C."/>
            <person name="Johnson J."/>
            <person name="Sharma A."/>
            <person name="Barry K."/>
            <person name="Grigoriev I.V."/>
            <person name="Spatafora J.W."/>
        </authorList>
    </citation>
    <scope>NUCLEOTIDE SEQUENCE [LARGE SCALE GENOMIC DNA]</scope>
    <source>
        <strain evidence="1 2">AM-OR11-056</strain>
    </source>
</reference>
<proteinExistence type="predicted"/>
<dbReference type="EMBL" id="LVVM01006327">
    <property type="protein sequence ID" value="OJA08333.1"/>
    <property type="molecule type" value="Genomic_DNA"/>
</dbReference>